<proteinExistence type="predicted"/>
<evidence type="ECO:0000313" key="2">
    <source>
        <dbReference type="Proteomes" id="UP001218071"/>
    </source>
</evidence>
<dbReference type="Proteomes" id="UP001218071">
    <property type="component" value="Chromosome"/>
</dbReference>
<protein>
    <submittedName>
        <fullName evidence="1">Uncharacterized protein</fullName>
    </submittedName>
</protein>
<gene>
    <name evidence="1" type="ORF">CJEDD_01135</name>
</gene>
<dbReference type="RefSeq" id="WP_232297670.1">
    <property type="nucleotide sequence ID" value="NZ_CBYN010000018.1"/>
</dbReference>
<accession>A0ABY7UGK1</accession>
<reference evidence="1 2" key="1">
    <citation type="submission" date="2020-10" db="EMBL/GenBank/DDBJ databases">
        <title>Complete genome sequence of Corynebacterium jeddahense DSM 45997, type strain of Corynebacterium jeddahense.</title>
        <authorList>
            <person name="Busche T."/>
            <person name="Kalinowski J."/>
            <person name="Ruckert C."/>
        </authorList>
    </citation>
    <scope>NUCLEOTIDE SEQUENCE [LARGE SCALE GENOMIC DNA]</scope>
    <source>
        <strain evidence="1 2">DSM 45997</strain>
    </source>
</reference>
<keyword evidence="2" id="KW-1185">Reference proteome</keyword>
<sequence>MIDELQEVDILKIALDAVRDVLPDGVWVADRLPEADRLTESLPAVVIDLLPGEETVPWGGRDSPSLLDAVPLDVEVFAPSRAEATKIGVKVRQALHQLPYIEGTGVKHVDCPRLATREELNPYVKVLGVVADLGVAPH</sequence>
<evidence type="ECO:0000313" key="1">
    <source>
        <dbReference type="EMBL" id="WCZ37854.1"/>
    </source>
</evidence>
<dbReference type="EMBL" id="CP063194">
    <property type="protein sequence ID" value="WCZ37854.1"/>
    <property type="molecule type" value="Genomic_DNA"/>
</dbReference>
<organism evidence="1 2">
    <name type="scientific">Corynebacterium jeddahense</name>
    <dbReference type="NCBI Taxonomy" id="1414719"/>
    <lineage>
        <taxon>Bacteria</taxon>
        <taxon>Bacillati</taxon>
        <taxon>Actinomycetota</taxon>
        <taxon>Actinomycetes</taxon>
        <taxon>Mycobacteriales</taxon>
        <taxon>Corynebacteriaceae</taxon>
        <taxon>Corynebacterium</taxon>
    </lineage>
</organism>
<name>A0ABY7UGK1_9CORY</name>